<dbReference type="RefSeq" id="WP_366922658.1">
    <property type="nucleotide sequence ID" value="NZ_CP121694.1"/>
</dbReference>
<dbReference type="Proteomes" id="UP001329915">
    <property type="component" value="Chromosome"/>
</dbReference>
<reference evidence="1 2" key="1">
    <citation type="submission" date="2023-04" db="EMBL/GenBank/DDBJ databases">
        <authorList>
            <person name="Hsu D."/>
        </authorList>
    </citation>
    <scope>NUCLEOTIDE SEQUENCE [LARGE SCALE GENOMIC DNA]</scope>
    <source>
        <strain evidence="1 2">MK1</strain>
    </source>
</reference>
<keyword evidence="2" id="KW-1185">Reference proteome</keyword>
<name>A0AAU0UQA1_9FIRM</name>
<evidence type="ECO:0000313" key="2">
    <source>
        <dbReference type="Proteomes" id="UP001329915"/>
    </source>
</evidence>
<protein>
    <submittedName>
        <fullName evidence="1">Uncharacterized protein</fullName>
    </submittedName>
</protein>
<accession>A0AAU0UQA1</accession>
<evidence type="ECO:0000313" key="1">
    <source>
        <dbReference type="EMBL" id="WRO23276.1"/>
    </source>
</evidence>
<dbReference type="EMBL" id="CP121694">
    <property type="protein sequence ID" value="WRO23276.1"/>
    <property type="molecule type" value="Genomic_DNA"/>
</dbReference>
<proteinExistence type="predicted"/>
<sequence>MPDINKYISDFEMLRDYEKDAHLASIAYQALSVLVSDNSLKKKFLKYSALASESAEKFGKKALEIRP</sequence>
<dbReference type="KEGG" id="dbc:MFMK1_003133"/>
<organism evidence="1 2">
    <name type="scientific">Metallumcola ferriviriculae</name>
    <dbReference type="NCBI Taxonomy" id="3039180"/>
    <lineage>
        <taxon>Bacteria</taxon>
        <taxon>Bacillati</taxon>
        <taxon>Bacillota</taxon>
        <taxon>Clostridia</taxon>
        <taxon>Neomoorellales</taxon>
        <taxon>Desulfitibacteraceae</taxon>
        <taxon>Metallumcola</taxon>
    </lineage>
</organism>
<gene>
    <name evidence="1" type="ORF">MFMK1_003133</name>
</gene>
<dbReference type="AlphaFoldDB" id="A0AAU0UQA1"/>